<protein>
    <submittedName>
        <fullName evidence="1">Membrane lipoprotein lipid attachment site-containing protein</fullName>
    </submittedName>
</protein>
<keyword evidence="1" id="KW-0449">Lipoprotein</keyword>
<accession>A0ABR8XMK2</accession>
<evidence type="ECO:0000313" key="1">
    <source>
        <dbReference type="EMBL" id="MBD8033160.1"/>
    </source>
</evidence>
<dbReference type="PROSITE" id="PS51257">
    <property type="entry name" value="PROKAR_LIPOPROTEIN"/>
    <property type="match status" value="1"/>
</dbReference>
<dbReference type="EMBL" id="JACSPW010000007">
    <property type="protein sequence ID" value="MBD8033160.1"/>
    <property type="molecule type" value="Genomic_DNA"/>
</dbReference>
<reference evidence="1 2" key="1">
    <citation type="submission" date="2020-08" db="EMBL/GenBank/DDBJ databases">
        <title>A Genomic Blueprint of the Chicken Gut Microbiome.</title>
        <authorList>
            <person name="Gilroy R."/>
            <person name="Ravi A."/>
            <person name="Getino M."/>
            <person name="Pursley I."/>
            <person name="Horton D.L."/>
            <person name="Alikhan N.-F."/>
            <person name="Baker D."/>
            <person name="Gharbi K."/>
            <person name="Hall N."/>
            <person name="Watson M."/>
            <person name="Adriaenssens E.M."/>
            <person name="Foster-Nyarko E."/>
            <person name="Jarju S."/>
            <person name="Secka A."/>
            <person name="Antonio M."/>
            <person name="Oren A."/>
            <person name="Chaudhuri R."/>
            <person name="La Ragione R.M."/>
            <person name="Hildebrand F."/>
            <person name="Pallen M.J."/>
        </authorList>
    </citation>
    <scope>NUCLEOTIDE SEQUENCE [LARGE SCALE GENOMIC DNA]</scope>
    <source>
        <strain evidence="1 2">Sa1YVA6</strain>
    </source>
</reference>
<name>A0ABR8XMK2_9BACL</name>
<gene>
    <name evidence="1" type="ORF">H9632_08780</name>
</gene>
<evidence type="ECO:0000313" key="2">
    <source>
        <dbReference type="Proteomes" id="UP000600565"/>
    </source>
</evidence>
<dbReference type="Proteomes" id="UP000600565">
    <property type="component" value="Unassembled WGS sequence"/>
</dbReference>
<dbReference type="RefSeq" id="WP_191703734.1">
    <property type="nucleotide sequence ID" value="NZ_JACSPW010000007.1"/>
</dbReference>
<proteinExistence type="predicted"/>
<keyword evidence="2" id="KW-1185">Reference proteome</keyword>
<organism evidence="1 2">
    <name type="scientific">Solibacillus merdavium</name>
    <dbReference type="NCBI Taxonomy" id="2762218"/>
    <lineage>
        <taxon>Bacteria</taxon>
        <taxon>Bacillati</taxon>
        <taxon>Bacillota</taxon>
        <taxon>Bacilli</taxon>
        <taxon>Bacillales</taxon>
        <taxon>Caryophanaceae</taxon>
        <taxon>Solibacillus</taxon>
    </lineage>
</organism>
<comment type="caution">
    <text evidence="1">The sequence shown here is derived from an EMBL/GenBank/DDBJ whole genome shotgun (WGS) entry which is preliminary data.</text>
</comment>
<sequence length="135" mass="15170">MKKLICLFFCVVLLSGCNDDIRSYEYVGEGDNWKVVYKYKVNYLQNGDNRSENEMRINYIGEIEKLQDGEVIEVTYKIGQKSGSQTLKVEDVSESLNIGSAGGLNASTLEGSEVGIITVSWGENYEEFEIKSSKE</sequence>